<dbReference type="PANTHER" id="PTHR33064">
    <property type="entry name" value="POL PROTEIN"/>
    <property type="match status" value="1"/>
</dbReference>
<evidence type="ECO:0000313" key="2">
    <source>
        <dbReference type="Ensembl" id="ENSSDUP00000027312.1"/>
    </source>
</evidence>
<dbReference type="InterPro" id="IPR051320">
    <property type="entry name" value="Viral_Replic_Matur_Polypro"/>
</dbReference>
<reference evidence="2" key="1">
    <citation type="submission" date="2025-08" db="UniProtKB">
        <authorList>
            <consortium name="Ensembl"/>
        </authorList>
    </citation>
    <scope>IDENTIFICATION</scope>
</reference>
<dbReference type="PANTHER" id="PTHR33064:SF37">
    <property type="entry name" value="RIBONUCLEASE H"/>
    <property type="match status" value="1"/>
</dbReference>
<keyword evidence="3" id="KW-1185">Reference proteome</keyword>
<dbReference type="InterPro" id="IPR043502">
    <property type="entry name" value="DNA/RNA_pol_sf"/>
</dbReference>
<organism evidence="2 3">
    <name type="scientific">Seriola dumerili</name>
    <name type="common">Greater amberjack</name>
    <name type="synonym">Caranx dumerili</name>
    <dbReference type="NCBI Taxonomy" id="41447"/>
    <lineage>
        <taxon>Eukaryota</taxon>
        <taxon>Metazoa</taxon>
        <taxon>Chordata</taxon>
        <taxon>Craniata</taxon>
        <taxon>Vertebrata</taxon>
        <taxon>Euteleostomi</taxon>
        <taxon>Actinopterygii</taxon>
        <taxon>Neopterygii</taxon>
        <taxon>Teleostei</taxon>
        <taxon>Neoteleostei</taxon>
        <taxon>Acanthomorphata</taxon>
        <taxon>Carangaria</taxon>
        <taxon>Carangiformes</taxon>
        <taxon>Carangidae</taxon>
        <taxon>Seriola</taxon>
    </lineage>
</organism>
<dbReference type="Gene3D" id="3.10.20.370">
    <property type="match status" value="1"/>
</dbReference>
<dbReference type="Proteomes" id="UP000261420">
    <property type="component" value="Unplaced"/>
</dbReference>
<dbReference type="OMA" id="HQRTIAY"/>
<evidence type="ECO:0000313" key="3">
    <source>
        <dbReference type="Proteomes" id="UP000261420"/>
    </source>
</evidence>
<name>A0A3B4V9P0_SERDU</name>
<proteinExistence type="predicted"/>
<dbReference type="GeneTree" id="ENSGT00960000186724"/>
<dbReference type="SUPFAM" id="SSF56672">
    <property type="entry name" value="DNA/RNA polymerases"/>
    <property type="match status" value="1"/>
</dbReference>
<reference evidence="2" key="2">
    <citation type="submission" date="2025-09" db="UniProtKB">
        <authorList>
            <consortium name="Ensembl"/>
        </authorList>
    </citation>
    <scope>IDENTIFICATION</scope>
</reference>
<dbReference type="AlphaFoldDB" id="A0A3B4V9P0"/>
<dbReference type="Ensembl" id="ENSSDUT00000027796.1">
    <property type="protein sequence ID" value="ENSSDUP00000027312.1"/>
    <property type="gene ID" value="ENSSDUG00000019773.1"/>
</dbReference>
<sequence length="116" mass="12877">SQAVLRAATLKETPPTIQWTEEMRHAFHHVKYMLCSAPALGLPDYKLTLHLYVAEDGNVAVAVLVQMHGGRPRPVAYYSKTLPLNVKGMVSCLRAVAAAAIMVEKAQTYLWSRMLL</sequence>
<evidence type="ECO:0000259" key="1">
    <source>
        <dbReference type="Pfam" id="PF17919"/>
    </source>
</evidence>
<dbReference type="InterPro" id="IPR041577">
    <property type="entry name" value="RT_RNaseH_2"/>
</dbReference>
<protein>
    <recommendedName>
        <fullName evidence="1">Reverse transcriptase/retrotransposon-derived protein RNase H-like domain-containing protein</fullName>
    </recommendedName>
</protein>
<feature type="domain" description="Reverse transcriptase/retrotransposon-derived protein RNase H-like" evidence="1">
    <location>
        <begin position="19"/>
        <end position="113"/>
    </location>
</feature>
<dbReference type="STRING" id="41447.ENSSDUP00000027312"/>
<accession>A0A3B4V9P0</accession>
<dbReference type="Pfam" id="PF17919">
    <property type="entry name" value="RT_RNaseH_2"/>
    <property type="match status" value="1"/>
</dbReference>